<gene>
    <name evidence="6" type="ORF">G3570_07195</name>
</gene>
<accession>A0A6M1SM50</accession>
<evidence type="ECO:0000256" key="5">
    <source>
        <dbReference type="HAMAP-Rule" id="MF_01600"/>
    </source>
</evidence>
<sequence length="909" mass="105586">MNKLLQGKGKSRFWIGIILVFGFLIAAFSDWIIEWLWLGSLGYEQVFWTIKGTQFLLLGGALLVALLYILPNMHFLANQSKTINFSQSPLGQLNLEQFTHKQFKTIFYSFGVLFSLFFAFAYYMRWDSYFRFHWNETFDKVDPIFGLDIGFYLFRLPFIETIQNSLSILVFFVTLLMLVFYLYSGSLSLQGSSGISARDSVKKHLSLNLGVWLLLLSWGYYLERYKLLYNPNGTVFGAGYTDVHVVLPVLWIMVIFCLVLSVLAFMQYFISNFRWLIIGGVATAAVGIIGQGLLPTAIQKFQVEPNELQLETPFLEHNISQTREAYKLNRINEREYNARDTLTWEKLENNTSTLQNIRLWDPRLVIQTYRQLQEIRLYYQFYNVSLDRYQTEEGYMQMMVSARELSEEMPEQADTWVNRHLQFTHGYGMVMSPVAQIGTQGDPIFTIKDLPPVSEMGLNVDQAGIYYGDHDPSYKIVNTDIEELDYPRGDQNVYNNYDGNGGVSIDGFFSKLLFAWEFSDINILLTDYIREGSKIQFWRSIRERVRRTAPFLQFQDDPYMILVNGDLKWIQDAYTTSPHYPYSERYNGQLNYIRNSVKVVVDAYDGTVDFYAIDEEDPILDVYMDIFPDMFKSLNEMPEAIKAHIKYPQTLFEIQMDIYNTYHMTNPQVFYNNEDLWERPNEKYGGQQIKMEPYYVLSKLPGDDNLQYMLISPLTPNNRDNMIAWMTAKSDFPQYGEVEVFKLPKERLILGPAQIEARIDQDTEISRQLALWDQRGSRVIRGNLMIIPIEDSFIYVEPVFLIAEGVDIPQLQRVIVTVGEKVVMEPTLGLALESLFGQRPEERIMAATETVISQDSSQAQVQGPAQTPTGPQLEEFKTLWSEAQRALRDGNWQLFGEKMKEIEDLMNEE</sequence>
<evidence type="ECO:0000256" key="4">
    <source>
        <dbReference type="ARBA" id="ARBA00023136"/>
    </source>
</evidence>
<dbReference type="AlphaFoldDB" id="A0A6M1SM50"/>
<evidence type="ECO:0000313" key="7">
    <source>
        <dbReference type="Proteomes" id="UP000473278"/>
    </source>
</evidence>
<evidence type="ECO:0000313" key="6">
    <source>
        <dbReference type="EMBL" id="NGP76411.1"/>
    </source>
</evidence>
<feature type="transmembrane region" description="Helical" evidence="5">
    <location>
        <begin position="205"/>
        <end position="223"/>
    </location>
</feature>
<organism evidence="6 7">
    <name type="scientific">Halalkalibaculum roseum</name>
    <dbReference type="NCBI Taxonomy" id="2709311"/>
    <lineage>
        <taxon>Bacteria</taxon>
        <taxon>Pseudomonadati</taxon>
        <taxon>Balneolota</taxon>
        <taxon>Balneolia</taxon>
        <taxon>Balneolales</taxon>
        <taxon>Balneolaceae</taxon>
        <taxon>Halalkalibaculum</taxon>
    </lineage>
</organism>
<dbReference type="PANTHER" id="PTHR39344">
    <property type="entry name" value="UPF0182 PROTEIN SLL1060"/>
    <property type="match status" value="1"/>
</dbReference>
<feature type="transmembrane region" description="Helical" evidence="5">
    <location>
        <begin position="53"/>
        <end position="71"/>
    </location>
</feature>
<dbReference type="HAMAP" id="MF_01600">
    <property type="entry name" value="UPF0182"/>
    <property type="match status" value="1"/>
</dbReference>
<evidence type="ECO:0000256" key="2">
    <source>
        <dbReference type="ARBA" id="ARBA00022692"/>
    </source>
</evidence>
<comment type="caution">
    <text evidence="6">The sequence shown here is derived from an EMBL/GenBank/DDBJ whole genome shotgun (WGS) entry which is preliminary data.</text>
</comment>
<reference evidence="6 7" key="1">
    <citation type="submission" date="2020-02" db="EMBL/GenBank/DDBJ databases">
        <title>Balneolaceae bacterium YR4-1, complete genome.</title>
        <authorList>
            <person name="Li Y."/>
            <person name="Wu S."/>
        </authorList>
    </citation>
    <scope>NUCLEOTIDE SEQUENCE [LARGE SCALE GENOMIC DNA]</scope>
    <source>
        <strain evidence="6 7">YR4-1</strain>
    </source>
</reference>
<dbReference type="EMBL" id="JAALLT010000002">
    <property type="protein sequence ID" value="NGP76411.1"/>
    <property type="molecule type" value="Genomic_DNA"/>
</dbReference>
<name>A0A6M1SM50_9BACT</name>
<comment type="subcellular location">
    <subcellularLocation>
        <location evidence="5">Cell membrane</location>
        <topology evidence="5">Multi-pass membrane protein</topology>
    </subcellularLocation>
</comment>
<dbReference type="Proteomes" id="UP000473278">
    <property type="component" value="Unassembled WGS sequence"/>
</dbReference>
<keyword evidence="4 5" id="KW-0472">Membrane</keyword>
<protein>
    <recommendedName>
        <fullName evidence="5">UPF0182 protein G3570_07195</fullName>
    </recommendedName>
</protein>
<proteinExistence type="inferred from homology"/>
<dbReference type="InterPro" id="IPR005372">
    <property type="entry name" value="UPF0182"/>
</dbReference>
<dbReference type="GO" id="GO:0005886">
    <property type="term" value="C:plasma membrane"/>
    <property type="evidence" value="ECO:0007669"/>
    <property type="project" value="UniProtKB-SubCell"/>
</dbReference>
<feature type="transmembrane region" description="Helical" evidence="5">
    <location>
        <begin position="166"/>
        <end position="184"/>
    </location>
</feature>
<evidence type="ECO:0000256" key="1">
    <source>
        <dbReference type="ARBA" id="ARBA00022475"/>
    </source>
</evidence>
<keyword evidence="3 5" id="KW-1133">Transmembrane helix</keyword>
<feature type="transmembrane region" description="Helical" evidence="5">
    <location>
        <begin position="12"/>
        <end position="33"/>
    </location>
</feature>
<feature type="transmembrane region" description="Helical" evidence="5">
    <location>
        <begin position="273"/>
        <end position="294"/>
    </location>
</feature>
<keyword evidence="2 5" id="KW-0812">Transmembrane</keyword>
<keyword evidence="1 5" id="KW-1003">Cell membrane</keyword>
<evidence type="ECO:0000256" key="3">
    <source>
        <dbReference type="ARBA" id="ARBA00022989"/>
    </source>
</evidence>
<comment type="similarity">
    <text evidence="5">Belongs to the UPF0182 family.</text>
</comment>
<dbReference type="Pfam" id="PF03699">
    <property type="entry name" value="UPF0182"/>
    <property type="match status" value="1"/>
</dbReference>
<keyword evidence="7" id="KW-1185">Reference proteome</keyword>
<feature type="transmembrane region" description="Helical" evidence="5">
    <location>
        <begin position="243"/>
        <end position="266"/>
    </location>
</feature>
<dbReference type="RefSeq" id="WP_165140737.1">
    <property type="nucleotide sequence ID" value="NZ_JAALLT010000002.1"/>
</dbReference>
<dbReference type="GO" id="GO:0005576">
    <property type="term" value="C:extracellular region"/>
    <property type="evidence" value="ECO:0007669"/>
    <property type="project" value="TreeGrafter"/>
</dbReference>
<dbReference type="PANTHER" id="PTHR39344:SF1">
    <property type="entry name" value="UPF0182 PROTEIN SLL1060"/>
    <property type="match status" value="1"/>
</dbReference>
<feature type="transmembrane region" description="Helical" evidence="5">
    <location>
        <begin position="105"/>
        <end position="124"/>
    </location>
</feature>